<dbReference type="GO" id="GO:0016301">
    <property type="term" value="F:kinase activity"/>
    <property type="evidence" value="ECO:0007669"/>
    <property type="project" value="UniProtKB-KW"/>
</dbReference>
<dbReference type="SMART" id="SM00220">
    <property type="entry name" value="S_TKc"/>
    <property type="match status" value="1"/>
</dbReference>
<accession>A0ABR9LXX9</accession>
<keyword evidence="4" id="KW-0067">ATP-binding</keyword>
<dbReference type="Gene3D" id="1.10.510.10">
    <property type="entry name" value="Transferase(Phosphotransferase) domain 1"/>
    <property type="match status" value="1"/>
</dbReference>
<evidence type="ECO:0000256" key="2">
    <source>
        <dbReference type="ARBA" id="ARBA00022741"/>
    </source>
</evidence>
<evidence type="ECO:0000256" key="3">
    <source>
        <dbReference type="ARBA" id="ARBA00022777"/>
    </source>
</evidence>
<dbReference type="InterPro" id="IPR011009">
    <property type="entry name" value="Kinase-like_dom_sf"/>
</dbReference>
<evidence type="ECO:0000256" key="4">
    <source>
        <dbReference type="ARBA" id="ARBA00022840"/>
    </source>
</evidence>
<reference evidence="7 8" key="1">
    <citation type="submission" date="2020-10" db="EMBL/GenBank/DDBJ databases">
        <title>Sequencing the genomes of 1000 actinobacteria strains.</title>
        <authorList>
            <person name="Klenk H.-P."/>
        </authorList>
    </citation>
    <scope>NUCLEOTIDE SEQUENCE [LARGE SCALE GENOMIC DNA]</scope>
    <source>
        <strain evidence="7 8">DSM 43173</strain>
    </source>
</reference>
<dbReference type="InterPro" id="IPR008271">
    <property type="entry name" value="Ser/Thr_kinase_AS"/>
</dbReference>
<dbReference type="PROSITE" id="PS50011">
    <property type="entry name" value="PROTEIN_KINASE_DOM"/>
    <property type="match status" value="1"/>
</dbReference>
<keyword evidence="2" id="KW-0547">Nucleotide-binding</keyword>
<evidence type="ECO:0000256" key="5">
    <source>
        <dbReference type="SAM" id="MobiDB-lite"/>
    </source>
</evidence>
<evidence type="ECO:0000256" key="1">
    <source>
        <dbReference type="ARBA" id="ARBA00022679"/>
    </source>
</evidence>
<feature type="region of interest" description="Disordered" evidence="5">
    <location>
        <begin position="321"/>
        <end position="350"/>
    </location>
</feature>
<keyword evidence="1" id="KW-0808">Transferase</keyword>
<dbReference type="CDD" id="cd14014">
    <property type="entry name" value="STKc_PknB_like"/>
    <property type="match status" value="1"/>
</dbReference>
<organism evidence="7 8">
    <name type="scientific">Nonomuraea angiospora</name>
    <dbReference type="NCBI Taxonomy" id="46172"/>
    <lineage>
        <taxon>Bacteria</taxon>
        <taxon>Bacillati</taxon>
        <taxon>Actinomycetota</taxon>
        <taxon>Actinomycetes</taxon>
        <taxon>Streptosporangiales</taxon>
        <taxon>Streptosporangiaceae</taxon>
        <taxon>Nonomuraea</taxon>
    </lineage>
</organism>
<keyword evidence="3 7" id="KW-0418">Kinase</keyword>
<proteinExistence type="predicted"/>
<dbReference type="SUPFAM" id="SSF56112">
    <property type="entry name" value="Protein kinase-like (PK-like)"/>
    <property type="match status" value="1"/>
</dbReference>
<protein>
    <submittedName>
        <fullName evidence="7">Ser/Thr protein kinase</fullName>
    </submittedName>
</protein>
<dbReference type="PANTHER" id="PTHR43289">
    <property type="entry name" value="MITOGEN-ACTIVATED PROTEIN KINASE KINASE KINASE 20-RELATED"/>
    <property type="match status" value="1"/>
</dbReference>
<name>A0ABR9LXX9_9ACTN</name>
<gene>
    <name evidence="7" type="ORF">H4W80_003493</name>
</gene>
<comment type="caution">
    <text evidence="7">The sequence shown here is derived from an EMBL/GenBank/DDBJ whole genome shotgun (WGS) entry which is preliminary data.</text>
</comment>
<evidence type="ECO:0000313" key="7">
    <source>
        <dbReference type="EMBL" id="MBE1585235.1"/>
    </source>
</evidence>
<sequence length="479" mass="50532">MGQGGMGIVYLARDQGSRLVALKRLRDGPAGDAGFRRRFTREVEAARRVARFCTAPVLDAGIDGESAYIVTEYVDGPDLATAIRERGAMAGADLEALAVGVATALTAIHQAGVVHRDLKPQNILLSPVGPRVIDFGIAQLVEPDASRSTGIVGTPAYMSPEQATEGLITAASDVFAWGGVVAYAATGRPPFGSGGAPEVLFRVVHYAPELTGLDERLRPLVERALDKDPARRPTAQQLLDRLLGRESVSVDTGVRTVSSSWAASRARRRAASAAGGGDAPAVRRWKAPALAAGRWKAPVAVAAALLVTGATVAAAWRPWETATHGGGPSPATANSPAAYDGGVPPLAQQDTSVRNLDSRRVPVHITIDNLYRVDGFLRLELTVRNDAKDGADADLYTILGRDSYDLASIGLTYKGASKTLRPYIEEGGTCICSSWDSVNSIGPAKSLLLVAEFDNVPWTAKRADLDLLGLGQFKDVPIT</sequence>
<dbReference type="Proteomes" id="UP000633509">
    <property type="component" value="Unassembled WGS sequence"/>
</dbReference>
<evidence type="ECO:0000313" key="8">
    <source>
        <dbReference type="Proteomes" id="UP000633509"/>
    </source>
</evidence>
<dbReference type="EMBL" id="JADBEK010000001">
    <property type="protein sequence ID" value="MBE1585235.1"/>
    <property type="molecule type" value="Genomic_DNA"/>
</dbReference>
<dbReference type="Pfam" id="PF00069">
    <property type="entry name" value="Pkinase"/>
    <property type="match status" value="1"/>
</dbReference>
<evidence type="ECO:0000259" key="6">
    <source>
        <dbReference type="PROSITE" id="PS50011"/>
    </source>
</evidence>
<feature type="domain" description="Protein kinase" evidence="6">
    <location>
        <begin position="1"/>
        <end position="248"/>
    </location>
</feature>
<dbReference type="Gene3D" id="3.30.200.20">
    <property type="entry name" value="Phosphorylase Kinase, domain 1"/>
    <property type="match status" value="1"/>
</dbReference>
<dbReference type="PANTHER" id="PTHR43289:SF34">
    <property type="entry name" value="SERINE_THREONINE-PROTEIN KINASE YBDM-RELATED"/>
    <property type="match status" value="1"/>
</dbReference>
<keyword evidence="8" id="KW-1185">Reference proteome</keyword>
<dbReference type="InterPro" id="IPR000719">
    <property type="entry name" value="Prot_kinase_dom"/>
</dbReference>
<dbReference type="PROSITE" id="PS00108">
    <property type="entry name" value="PROTEIN_KINASE_ST"/>
    <property type="match status" value="1"/>
</dbReference>